<dbReference type="InterPro" id="IPR007809">
    <property type="entry name" value="FlgN-like"/>
</dbReference>
<dbReference type="Pfam" id="PF05130">
    <property type="entry name" value="FlgN"/>
    <property type="match status" value="1"/>
</dbReference>
<reference evidence="4" key="1">
    <citation type="submission" date="2021-04" db="EMBL/GenBank/DDBJ databases">
        <authorList>
            <person name="Hornung B."/>
        </authorList>
    </citation>
    <scope>NUCLEOTIDE SEQUENCE</scope>
    <source>
        <strain evidence="4">G5G6</strain>
    </source>
</reference>
<organism evidence="4 5">
    <name type="scientific">Georgfuchsia toluolica</name>
    <dbReference type="NCBI Taxonomy" id="424218"/>
    <lineage>
        <taxon>Bacteria</taxon>
        <taxon>Pseudomonadati</taxon>
        <taxon>Pseudomonadota</taxon>
        <taxon>Betaproteobacteria</taxon>
        <taxon>Nitrosomonadales</taxon>
        <taxon>Sterolibacteriaceae</taxon>
        <taxon>Georgfuchsia</taxon>
    </lineage>
</organism>
<evidence type="ECO:0000256" key="2">
    <source>
        <dbReference type="ARBA" id="ARBA00007703"/>
    </source>
</evidence>
<keyword evidence="5" id="KW-1185">Reference proteome</keyword>
<dbReference type="EMBL" id="CAJQUM010000001">
    <property type="protein sequence ID" value="CAG4882169.1"/>
    <property type="molecule type" value="Genomic_DNA"/>
</dbReference>
<comment type="function">
    <text evidence="1">Required for the efficient initiation of filament assembly.</text>
</comment>
<sequence length="155" mass="17087">MATPSADLAHCLDAERDALKQCVDMLGRERQLLMDGNIDALADLGVRKSLLLESAAEFSSLRERYLSDNGFPGDRDGMDALLRENPDLHAIWDETMEWARQARILNNVNGALIDVRITHNRSALSVMHQAATSHATYGQDGHILHGARGRTLGRG</sequence>
<dbReference type="AlphaFoldDB" id="A0A916MYS8"/>
<keyword evidence="4" id="KW-0966">Cell projection</keyword>
<protein>
    <submittedName>
        <fullName evidence="4">Flagellar biosynthesis protein flgN</fullName>
    </submittedName>
</protein>
<evidence type="ECO:0000256" key="1">
    <source>
        <dbReference type="ARBA" id="ARBA00002397"/>
    </source>
</evidence>
<accession>A0A916MYS8</accession>
<dbReference type="GO" id="GO:0044780">
    <property type="term" value="P:bacterial-type flagellum assembly"/>
    <property type="evidence" value="ECO:0007669"/>
    <property type="project" value="InterPro"/>
</dbReference>
<dbReference type="Gene3D" id="1.20.58.300">
    <property type="entry name" value="FlgN-like"/>
    <property type="match status" value="1"/>
</dbReference>
<keyword evidence="4" id="KW-0282">Flagellum</keyword>
<keyword evidence="4" id="KW-0969">Cilium</keyword>
<proteinExistence type="inferred from homology"/>
<dbReference type="RefSeq" id="WP_220634269.1">
    <property type="nucleotide sequence ID" value="NZ_CAJQUM010000001.1"/>
</dbReference>
<name>A0A916MYS8_9PROT</name>
<comment type="caution">
    <text evidence="4">The sequence shown here is derived from an EMBL/GenBank/DDBJ whole genome shotgun (WGS) entry which is preliminary data.</text>
</comment>
<dbReference type="InterPro" id="IPR036679">
    <property type="entry name" value="FlgN-like_sf"/>
</dbReference>
<dbReference type="Proteomes" id="UP000742786">
    <property type="component" value="Unassembled WGS sequence"/>
</dbReference>
<evidence type="ECO:0000313" key="4">
    <source>
        <dbReference type="EMBL" id="CAG4882169.1"/>
    </source>
</evidence>
<comment type="similarity">
    <text evidence="2">Belongs to the FlgN family.</text>
</comment>
<evidence type="ECO:0000313" key="5">
    <source>
        <dbReference type="Proteomes" id="UP000742786"/>
    </source>
</evidence>
<keyword evidence="3" id="KW-1005">Bacterial flagellum biogenesis</keyword>
<gene>
    <name evidence="4" type="ORF">GTOL_10051</name>
</gene>
<evidence type="ECO:0000256" key="3">
    <source>
        <dbReference type="ARBA" id="ARBA00022795"/>
    </source>
</evidence>
<dbReference type="SUPFAM" id="SSF140566">
    <property type="entry name" value="FlgN-like"/>
    <property type="match status" value="1"/>
</dbReference>